<evidence type="ECO:0000313" key="6">
    <source>
        <dbReference type="EMBL" id="TNK90599.1"/>
    </source>
</evidence>
<dbReference type="SMART" id="SM00079">
    <property type="entry name" value="PBPe"/>
    <property type="match status" value="1"/>
</dbReference>
<gene>
    <name evidence="6" type="ORF">DID87_03165</name>
</gene>
<reference evidence="6 7" key="1">
    <citation type="submission" date="2018-05" db="EMBL/GenBank/DDBJ databases">
        <title>Lactobacillus sanfranciscensis Ah4 draft denome sequence.</title>
        <authorList>
            <person name="Zhang G."/>
        </authorList>
    </citation>
    <scope>NUCLEOTIDE SEQUENCE [LARGE SCALE GENOMIC DNA]</scope>
    <source>
        <strain evidence="6 7">Ah4</strain>
    </source>
</reference>
<dbReference type="EMBL" id="QFCR01000007">
    <property type="protein sequence ID" value="TNK90599.1"/>
    <property type="molecule type" value="Genomic_DNA"/>
</dbReference>
<keyword evidence="2" id="KW-0813">Transport</keyword>
<dbReference type="GO" id="GO:0015276">
    <property type="term" value="F:ligand-gated monoatomic ion channel activity"/>
    <property type="evidence" value="ECO:0007669"/>
    <property type="project" value="InterPro"/>
</dbReference>
<protein>
    <submittedName>
        <fullName evidence="6">Glutamine ABC transporter substrate-binding protein</fullName>
    </submittedName>
</protein>
<feature type="domain" description="Ionotropic glutamate receptor C-terminal" evidence="5">
    <location>
        <begin position="35"/>
        <end position="252"/>
    </location>
</feature>
<evidence type="ECO:0000313" key="7">
    <source>
        <dbReference type="Proteomes" id="UP000313312"/>
    </source>
</evidence>
<comment type="similarity">
    <text evidence="1">Belongs to the bacterial solute-binding protein 3 family.</text>
</comment>
<dbReference type="PANTHER" id="PTHR30085">
    <property type="entry name" value="AMINO ACID ABC TRANSPORTER PERMEASE"/>
    <property type="match status" value="1"/>
</dbReference>
<keyword evidence="3" id="KW-0732">Signal</keyword>
<evidence type="ECO:0000256" key="1">
    <source>
        <dbReference type="ARBA" id="ARBA00010333"/>
    </source>
</evidence>
<dbReference type="SMART" id="SM00062">
    <property type="entry name" value="PBPb"/>
    <property type="match status" value="1"/>
</dbReference>
<dbReference type="GO" id="GO:0016020">
    <property type="term" value="C:membrane"/>
    <property type="evidence" value="ECO:0007669"/>
    <property type="project" value="InterPro"/>
</dbReference>
<dbReference type="Gene3D" id="3.40.190.10">
    <property type="entry name" value="Periplasmic binding protein-like II"/>
    <property type="match status" value="2"/>
</dbReference>
<feature type="domain" description="Solute-binding protein family 3/N-terminal" evidence="4">
    <location>
        <begin position="26"/>
        <end position="253"/>
    </location>
</feature>
<name>A0A5C4TJE1_FRUSA</name>
<dbReference type="Proteomes" id="UP000313312">
    <property type="component" value="Unassembled WGS sequence"/>
</dbReference>
<dbReference type="AlphaFoldDB" id="A0A5C4TJE1"/>
<dbReference type="InterPro" id="IPR051455">
    <property type="entry name" value="Bact_solute-bind_prot3"/>
</dbReference>
<dbReference type="GO" id="GO:0006865">
    <property type="term" value="P:amino acid transport"/>
    <property type="evidence" value="ECO:0007669"/>
    <property type="project" value="TreeGrafter"/>
</dbReference>
<dbReference type="PANTHER" id="PTHR30085:SF6">
    <property type="entry name" value="ABC TRANSPORTER GLUTAMINE-BINDING PROTEIN GLNH"/>
    <property type="match status" value="1"/>
</dbReference>
<dbReference type="SUPFAM" id="SSF53850">
    <property type="entry name" value="Periplasmic binding protein-like II"/>
    <property type="match status" value="1"/>
</dbReference>
<evidence type="ECO:0000256" key="2">
    <source>
        <dbReference type="ARBA" id="ARBA00022448"/>
    </source>
</evidence>
<organism evidence="6 7">
    <name type="scientific">Fructilactobacillus sanfranciscensis</name>
    <name type="common">Lactobacillus sanfranciscensis</name>
    <dbReference type="NCBI Taxonomy" id="1625"/>
    <lineage>
        <taxon>Bacteria</taxon>
        <taxon>Bacillati</taxon>
        <taxon>Bacillota</taxon>
        <taxon>Bacilli</taxon>
        <taxon>Lactobacillales</taxon>
        <taxon>Lactobacillaceae</taxon>
        <taxon>Fructilactobacillus</taxon>
    </lineage>
</organism>
<accession>A0A5C4TJE1</accession>
<evidence type="ECO:0000259" key="4">
    <source>
        <dbReference type="SMART" id="SM00062"/>
    </source>
</evidence>
<comment type="caution">
    <text evidence="6">The sequence shown here is derived from an EMBL/GenBank/DDBJ whole genome shotgun (WGS) entry which is preliminary data.</text>
</comment>
<dbReference type="InterPro" id="IPR001638">
    <property type="entry name" value="Solute-binding_3/MltF_N"/>
</dbReference>
<evidence type="ECO:0000256" key="3">
    <source>
        <dbReference type="ARBA" id="ARBA00022729"/>
    </source>
</evidence>
<evidence type="ECO:0000259" key="5">
    <source>
        <dbReference type="SMART" id="SM00079"/>
    </source>
</evidence>
<dbReference type="GO" id="GO:0030288">
    <property type="term" value="C:outer membrane-bounded periplasmic space"/>
    <property type="evidence" value="ECO:0007669"/>
    <property type="project" value="TreeGrafter"/>
</dbReference>
<dbReference type="GO" id="GO:0005576">
    <property type="term" value="C:extracellular region"/>
    <property type="evidence" value="ECO:0007669"/>
    <property type="project" value="TreeGrafter"/>
</dbReference>
<dbReference type="Pfam" id="PF00497">
    <property type="entry name" value="SBP_bac_3"/>
    <property type="match status" value="1"/>
</dbReference>
<proteinExistence type="inferred from homology"/>
<sequence>MVFGWTYHEYQSKTKNSLENIKSAHVMRWGVKSDTRLFGLISPKTGQSEGFDIDMARTVTKQIAKDQGTKIKPEFTPVTTSSKIQLIKNNQVDAVAASMTITPERAKIVDFSNPYFPAGQSILVKKNSGIKNIQQLNNPKSTIIGVMGTMAMETTKKFAPKAKLIAMPDNSQAFSALQSGQGDAMTTDNAILYGFCQQSKDVAVIGGTFTNQPYGLVMDKGQTDLQKAVNRALKEIRADGTYDRLIKKWFGNIPGLDWRELTK</sequence>
<dbReference type="InterPro" id="IPR001320">
    <property type="entry name" value="Iontro_rcpt_C"/>
</dbReference>